<proteinExistence type="predicted"/>
<feature type="compositionally biased region" description="Polar residues" evidence="1">
    <location>
        <begin position="462"/>
        <end position="474"/>
    </location>
</feature>
<accession>A0A9P6J7L6</accession>
<feature type="region of interest" description="Disordered" evidence="1">
    <location>
        <begin position="567"/>
        <end position="632"/>
    </location>
</feature>
<feature type="compositionally biased region" description="Polar residues" evidence="1">
    <location>
        <begin position="596"/>
        <end position="609"/>
    </location>
</feature>
<keyword evidence="4" id="KW-1185">Reference proteome</keyword>
<keyword evidence="2" id="KW-0812">Transmembrane</keyword>
<keyword evidence="2" id="KW-0472">Membrane</keyword>
<feature type="transmembrane region" description="Helical" evidence="2">
    <location>
        <begin position="58"/>
        <end position="80"/>
    </location>
</feature>
<reference evidence="3" key="1">
    <citation type="journal article" date="2020" name="Fungal Divers.">
        <title>Resolving the Mortierellaceae phylogeny through synthesis of multi-gene phylogenetics and phylogenomics.</title>
        <authorList>
            <person name="Vandepol N."/>
            <person name="Liber J."/>
            <person name="Desiro A."/>
            <person name="Na H."/>
            <person name="Kennedy M."/>
            <person name="Barry K."/>
            <person name="Grigoriev I.V."/>
            <person name="Miller A.N."/>
            <person name="O'Donnell K."/>
            <person name="Stajich J.E."/>
            <person name="Bonito G."/>
        </authorList>
    </citation>
    <scope>NUCLEOTIDE SEQUENCE</scope>
    <source>
        <strain evidence="3">CK1249</strain>
    </source>
</reference>
<comment type="caution">
    <text evidence="3">The sequence shown here is derived from an EMBL/GenBank/DDBJ whole genome shotgun (WGS) entry which is preliminary data.</text>
</comment>
<evidence type="ECO:0000313" key="4">
    <source>
        <dbReference type="Proteomes" id="UP000738359"/>
    </source>
</evidence>
<evidence type="ECO:0000313" key="3">
    <source>
        <dbReference type="EMBL" id="KAF9964415.1"/>
    </source>
</evidence>
<organism evidence="3 4">
    <name type="scientific">Mortierella alpina</name>
    <name type="common">Oleaginous fungus</name>
    <name type="synonym">Mortierella renispora</name>
    <dbReference type="NCBI Taxonomy" id="64518"/>
    <lineage>
        <taxon>Eukaryota</taxon>
        <taxon>Fungi</taxon>
        <taxon>Fungi incertae sedis</taxon>
        <taxon>Mucoromycota</taxon>
        <taxon>Mortierellomycotina</taxon>
        <taxon>Mortierellomycetes</taxon>
        <taxon>Mortierellales</taxon>
        <taxon>Mortierellaceae</taxon>
        <taxon>Mortierella</taxon>
    </lineage>
</organism>
<dbReference type="OrthoDB" id="2403806at2759"/>
<feature type="compositionally biased region" description="Low complexity" evidence="1">
    <location>
        <begin position="616"/>
        <end position="627"/>
    </location>
</feature>
<feature type="region of interest" description="Disordered" evidence="1">
    <location>
        <begin position="656"/>
        <end position="694"/>
    </location>
</feature>
<name>A0A9P6J7L6_MORAP</name>
<evidence type="ECO:0000256" key="1">
    <source>
        <dbReference type="SAM" id="MobiDB-lite"/>
    </source>
</evidence>
<dbReference type="AlphaFoldDB" id="A0A9P6J7L6"/>
<feature type="region of interest" description="Disordered" evidence="1">
    <location>
        <begin position="498"/>
        <end position="541"/>
    </location>
</feature>
<dbReference type="Proteomes" id="UP000738359">
    <property type="component" value="Unassembled WGS sequence"/>
</dbReference>
<keyword evidence="2" id="KW-1133">Transmembrane helix</keyword>
<protein>
    <submittedName>
        <fullName evidence="3">Uncharacterized protein</fullName>
    </submittedName>
</protein>
<feature type="region of interest" description="Disordered" evidence="1">
    <location>
        <begin position="453"/>
        <end position="480"/>
    </location>
</feature>
<feature type="compositionally biased region" description="Low complexity" evidence="1">
    <location>
        <begin position="581"/>
        <end position="592"/>
    </location>
</feature>
<dbReference type="EMBL" id="JAAAHY010000367">
    <property type="protein sequence ID" value="KAF9964415.1"/>
    <property type="molecule type" value="Genomic_DNA"/>
</dbReference>
<evidence type="ECO:0000256" key="2">
    <source>
        <dbReference type="SAM" id="Phobius"/>
    </source>
</evidence>
<gene>
    <name evidence="3" type="ORF">BGZ70_006498</name>
</gene>
<sequence>MNPPEARRQSSYFASIRRQPLDFMGSTALNFARPLWFICTLGSQWPRRRVGENYGVCVFRTVVIFLIRFSCLMASLWYFLSYVRYVKQGPDERPLNLLRGEKQIPITSAPRVVVSASEINKLNVTGINYYNGEEIHDIGLDLVHYQRDERQQVTIELGDFELAGGGTNYIYIEIQHATQLPKDVWMFVSLFHPKSTTNNSTTRDMLNSYAFTPGHFVEIRYTSVQFFTVFRPGPNTTTWEKFKTFIGYMDLVEDFSYQSTGQHIPFPIGMYGPRSTVIVLRAPSELEITEYEEEKTSFKDTMSKIGGLLSLVGSVVVFLFGVSLVSPWGFLASLPFFRRRMSNSLAKAYDSADGLSKGPFTTHMHEIGDFDHTVPTNEMKIIMLKERIDELELVLSEYYLDGCVFQHYSEERNKVRLERAKTRLGGPRRKQADGRVLPGQGLYDDQFQQKGLVPSPDWLPLNTRTGQDPMQQQPPYHHQEPSAETGVFAYYQQQRQINKEQGEQKRGAPLSQQSLLGPMEDDDDIHPAYGFTSPPSSEYDAQKQGLLQLDHHQLHQAHLQKQEFVQSPPSGQAYSPHRGSAAAPASATAQDAFPFHNQSPVTSTAGTQLSPPPPIATAAAAANATGAGREDEPELWWKANSAAAAAPAYRPLPASVAAAHPGLGGASSTGTGSRPESTFEQLDLTDLSKLRKED</sequence>
<feature type="transmembrane region" description="Helical" evidence="2">
    <location>
        <begin position="305"/>
        <end position="331"/>
    </location>
</feature>